<accession>A0A1G9CXD2</accession>
<dbReference type="OrthoDB" id="346310at2157"/>
<dbReference type="InterPro" id="IPR018649">
    <property type="entry name" value="SHOCT"/>
</dbReference>
<sequence>MPFDEQPSRQGDARAIDDEGVDGLEIGEPDRRQLRERLDDDERVQYALRGRIMDYETNDDDRDRREESRTRKMASRGRDLLTLVTDRRLLIVIQREAPADHEYRSIPYDELGEATLETANGNQRLVLRGPKRYYIDVGRSATDDATAACSTIRQQLAAESDDDSFDSLERLEALFERGHLTEREFETMKRELLE</sequence>
<dbReference type="AlphaFoldDB" id="A0A1G9CXD2"/>
<feature type="domain" description="SHOCT" evidence="2">
    <location>
        <begin position="166"/>
        <end position="193"/>
    </location>
</feature>
<evidence type="ECO:0000313" key="3">
    <source>
        <dbReference type="EMBL" id="SDK56331.1"/>
    </source>
</evidence>
<keyword evidence="4" id="KW-1185">Reference proteome</keyword>
<dbReference type="EMBL" id="FNFE01000005">
    <property type="protein sequence ID" value="SDK56331.1"/>
    <property type="molecule type" value="Genomic_DNA"/>
</dbReference>
<protein>
    <submittedName>
        <fullName evidence="3">Short C-terminal domain-containing protein</fullName>
    </submittedName>
</protein>
<gene>
    <name evidence="3" type="ORF">SAMN04515672_3345</name>
</gene>
<proteinExistence type="predicted"/>
<feature type="compositionally biased region" description="Basic and acidic residues" evidence="1">
    <location>
        <begin position="28"/>
        <end position="39"/>
    </location>
</feature>
<evidence type="ECO:0000256" key="1">
    <source>
        <dbReference type="SAM" id="MobiDB-lite"/>
    </source>
</evidence>
<dbReference type="Pfam" id="PF09851">
    <property type="entry name" value="SHOCT"/>
    <property type="match status" value="1"/>
</dbReference>
<name>A0A1G9CXD2_9EURY</name>
<feature type="region of interest" description="Disordered" evidence="1">
    <location>
        <begin position="1"/>
        <end position="39"/>
    </location>
</feature>
<organism evidence="3 4">
    <name type="scientific">Natronorubrum texcoconense</name>
    <dbReference type="NCBI Taxonomy" id="1095776"/>
    <lineage>
        <taxon>Archaea</taxon>
        <taxon>Methanobacteriati</taxon>
        <taxon>Methanobacteriota</taxon>
        <taxon>Stenosarchaea group</taxon>
        <taxon>Halobacteria</taxon>
        <taxon>Halobacteriales</taxon>
        <taxon>Natrialbaceae</taxon>
        <taxon>Natronorubrum</taxon>
    </lineage>
</organism>
<evidence type="ECO:0000259" key="2">
    <source>
        <dbReference type="Pfam" id="PF09851"/>
    </source>
</evidence>
<evidence type="ECO:0000313" key="4">
    <source>
        <dbReference type="Proteomes" id="UP000198882"/>
    </source>
</evidence>
<dbReference type="STRING" id="1095776.SAMN04515672_3345"/>
<reference evidence="4" key="1">
    <citation type="submission" date="2016-10" db="EMBL/GenBank/DDBJ databases">
        <authorList>
            <person name="Varghese N."/>
            <person name="Submissions S."/>
        </authorList>
    </citation>
    <scope>NUCLEOTIDE SEQUENCE [LARGE SCALE GENOMIC DNA]</scope>
    <source>
        <strain evidence="4">B4,CECT 8067,JCM 17497</strain>
    </source>
</reference>
<dbReference type="Proteomes" id="UP000198882">
    <property type="component" value="Unassembled WGS sequence"/>
</dbReference>
<feature type="compositionally biased region" description="Acidic residues" evidence="1">
    <location>
        <begin position="18"/>
        <end position="27"/>
    </location>
</feature>
<dbReference type="RefSeq" id="WP_090309528.1">
    <property type="nucleotide sequence ID" value="NZ_FNFE01000005.1"/>
</dbReference>